<protein>
    <submittedName>
        <fullName evidence="1">Mitomycin resistance protein</fullName>
    </submittedName>
</protein>
<dbReference type="InterPro" id="IPR021725">
    <property type="entry name" value="Cdd1"/>
</dbReference>
<dbReference type="AlphaFoldDB" id="A0A6L7I260"/>
<comment type="caution">
    <text evidence="1">The sequence shown here is derived from an EMBL/GenBank/DDBJ whole genome shotgun (WGS) entry which is preliminary data.</text>
</comment>
<dbReference type="RefSeq" id="WP_160798651.1">
    <property type="nucleotide sequence ID" value="NZ_WRPA01000022.1"/>
</dbReference>
<dbReference type="EMBL" id="WRPA01000022">
    <property type="protein sequence ID" value="MXR70637.1"/>
    <property type="molecule type" value="Genomic_DNA"/>
</dbReference>
<evidence type="ECO:0000313" key="1">
    <source>
        <dbReference type="EMBL" id="MXR70637.1"/>
    </source>
</evidence>
<gene>
    <name evidence="1" type="ORF">GNT65_18425</name>
</gene>
<accession>A0A6L7I260</accession>
<proteinExistence type="predicted"/>
<dbReference type="Proteomes" id="UP000474778">
    <property type="component" value="Unassembled WGS sequence"/>
</dbReference>
<name>A0A6L7I260_9GAMM</name>
<keyword evidence="2" id="KW-1185">Reference proteome</keyword>
<sequence>MSARDTIIEFTTIPNVGKATAEDFYKLGLHHPREIIGLDPYQMHAQLEVITQCRHDPCVIDVFIAAVRFMEGEESRPWWHYTPERKAHLAKQKQG</sequence>
<dbReference type="Pfam" id="PF11731">
    <property type="entry name" value="Cdd1"/>
    <property type="match status" value="1"/>
</dbReference>
<reference evidence="1 2" key="1">
    <citation type="submission" date="2019-12" db="EMBL/GenBank/DDBJ databases">
        <title>Shewanella insulae sp. nov., isolated from a tidal flat.</title>
        <authorList>
            <person name="Yoon J.-H."/>
        </authorList>
    </citation>
    <scope>NUCLEOTIDE SEQUENCE [LARGE SCALE GENOMIC DNA]</scope>
    <source>
        <strain evidence="1 2">JBTF-M18</strain>
    </source>
</reference>
<evidence type="ECO:0000313" key="2">
    <source>
        <dbReference type="Proteomes" id="UP000474778"/>
    </source>
</evidence>
<organism evidence="1 2">
    <name type="scientific">Shewanella insulae</name>
    <dbReference type="NCBI Taxonomy" id="2681496"/>
    <lineage>
        <taxon>Bacteria</taxon>
        <taxon>Pseudomonadati</taxon>
        <taxon>Pseudomonadota</taxon>
        <taxon>Gammaproteobacteria</taxon>
        <taxon>Alteromonadales</taxon>
        <taxon>Shewanellaceae</taxon>
        <taxon>Shewanella</taxon>
    </lineage>
</organism>